<reference evidence="9" key="1">
    <citation type="submission" date="2020-02" db="EMBL/GenBank/DDBJ databases">
        <authorList>
            <person name="Meier V. D."/>
        </authorList>
    </citation>
    <scope>NUCLEOTIDE SEQUENCE</scope>
    <source>
        <strain evidence="9">AVDCRST_MAG10</strain>
    </source>
</reference>
<dbReference type="InterPro" id="IPR035906">
    <property type="entry name" value="MetI-like_sf"/>
</dbReference>
<dbReference type="PROSITE" id="PS50928">
    <property type="entry name" value="ABC_TM1"/>
    <property type="match status" value="1"/>
</dbReference>
<feature type="domain" description="ABC transmembrane type-1" evidence="8">
    <location>
        <begin position="100"/>
        <end position="297"/>
    </location>
</feature>
<feature type="transmembrane region" description="Helical" evidence="7">
    <location>
        <begin position="278"/>
        <end position="304"/>
    </location>
</feature>
<dbReference type="InterPro" id="IPR045621">
    <property type="entry name" value="BPD_transp_1_N"/>
</dbReference>
<dbReference type="GO" id="GO:0005886">
    <property type="term" value="C:plasma membrane"/>
    <property type="evidence" value="ECO:0007669"/>
    <property type="project" value="UniProtKB-SubCell"/>
</dbReference>
<evidence type="ECO:0000256" key="3">
    <source>
        <dbReference type="ARBA" id="ARBA00022475"/>
    </source>
</evidence>
<feature type="transmembrane region" description="Helical" evidence="7">
    <location>
        <begin position="174"/>
        <end position="192"/>
    </location>
</feature>
<dbReference type="EMBL" id="CADCTB010000147">
    <property type="protein sequence ID" value="CAA9254587.1"/>
    <property type="molecule type" value="Genomic_DNA"/>
</dbReference>
<keyword evidence="4 7" id="KW-0812">Transmembrane</keyword>
<name>A0A6J4INH2_9ACTN</name>
<feature type="transmembrane region" description="Helical" evidence="7">
    <location>
        <begin position="236"/>
        <end position="258"/>
    </location>
</feature>
<evidence type="ECO:0000256" key="5">
    <source>
        <dbReference type="ARBA" id="ARBA00022989"/>
    </source>
</evidence>
<dbReference type="PANTHER" id="PTHR43163:SF6">
    <property type="entry name" value="DIPEPTIDE TRANSPORT SYSTEM PERMEASE PROTEIN DPPB-RELATED"/>
    <property type="match status" value="1"/>
</dbReference>
<organism evidence="9">
    <name type="scientific">uncultured Acidimicrobiales bacterium</name>
    <dbReference type="NCBI Taxonomy" id="310071"/>
    <lineage>
        <taxon>Bacteria</taxon>
        <taxon>Bacillati</taxon>
        <taxon>Actinomycetota</taxon>
        <taxon>Acidimicrobiia</taxon>
        <taxon>Acidimicrobiales</taxon>
        <taxon>environmental samples</taxon>
    </lineage>
</organism>
<comment type="similarity">
    <text evidence="7">Belongs to the binding-protein-dependent transport system permease family.</text>
</comment>
<dbReference type="Pfam" id="PF19300">
    <property type="entry name" value="BPD_transp_1_N"/>
    <property type="match status" value="1"/>
</dbReference>
<dbReference type="CDD" id="cd06261">
    <property type="entry name" value="TM_PBP2"/>
    <property type="match status" value="1"/>
</dbReference>
<dbReference type="PANTHER" id="PTHR43163">
    <property type="entry name" value="DIPEPTIDE TRANSPORT SYSTEM PERMEASE PROTEIN DPPB-RELATED"/>
    <property type="match status" value="1"/>
</dbReference>
<evidence type="ECO:0000256" key="4">
    <source>
        <dbReference type="ARBA" id="ARBA00022692"/>
    </source>
</evidence>
<comment type="subcellular location">
    <subcellularLocation>
        <location evidence="1 7">Cell membrane</location>
        <topology evidence="1 7">Multi-pass membrane protein</topology>
    </subcellularLocation>
</comment>
<gene>
    <name evidence="9" type="ORF">AVDCRST_MAG10-2407</name>
</gene>
<dbReference type="Gene3D" id="1.10.3720.10">
    <property type="entry name" value="MetI-like"/>
    <property type="match status" value="1"/>
</dbReference>
<evidence type="ECO:0000259" key="8">
    <source>
        <dbReference type="PROSITE" id="PS50928"/>
    </source>
</evidence>
<sequence length="314" mass="34012">MARYLARRLLIAVPTLLALSFLIFLLVSNAPGDPAEEYARKRSGSQEATARDIQAAQVELGLDRPFFVQYGTWLKGMVTGDLGESFAKRRPVSAELRDRLPATLELTFASLLLIAVVGLPLGVLAAMFHRHWTDQAFRVAALLAASIPGFFLAYMLIVQLATEMKLLPVAGRQGLSSLIMPAIVVAITPAAVMSRLLRASLLEVFTEDYVRTAKSKGLGSLQVVLRHGLRNASIPVVTYAGTVLGALLEGVVITEFIFAWPGLGLLTLEAISQRDYPMIQAAVLLAGAIYLGANLIVDVFYGVLDPRIRLEPAE</sequence>
<dbReference type="SUPFAM" id="SSF161098">
    <property type="entry name" value="MetI-like"/>
    <property type="match status" value="1"/>
</dbReference>
<keyword evidence="5 7" id="KW-1133">Transmembrane helix</keyword>
<evidence type="ECO:0000256" key="6">
    <source>
        <dbReference type="ARBA" id="ARBA00023136"/>
    </source>
</evidence>
<keyword evidence="6 7" id="KW-0472">Membrane</keyword>
<dbReference type="Pfam" id="PF00528">
    <property type="entry name" value="BPD_transp_1"/>
    <property type="match status" value="1"/>
</dbReference>
<accession>A0A6J4INH2</accession>
<dbReference type="AlphaFoldDB" id="A0A6J4INH2"/>
<evidence type="ECO:0000256" key="1">
    <source>
        <dbReference type="ARBA" id="ARBA00004651"/>
    </source>
</evidence>
<dbReference type="GO" id="GO:0071916">
    <property type="term" value="F:dipeptide transmembrane transporter activity"/>
    <property type="evidence" value="ECO:0007669"/>
    <property type="project" value="TreeGrafter"/>
</dbReference>
<dbReference type="InterPro" id="IPR000515">
    <property type="entry name" value="MetI-like"/>
</dbReference>
<evidence type="ECO:0000256" key="2">
    <source>
        <dbReference type="ARBA" id="ARBA00022448"/>
    </source>
</evidence>
<feature type="transmembrane region" description="Helical" evidence="7">
    <location>
        <begin position="106"/>
        <end position="128"/>
    </location>
</feature>
<feature type="transmembrane region" description="Helical" evidence="7">
    <location>
        <begin position="140"/>
        <end position="162"/>
    </location>
</feature>
<keyword evidence="3" id="KW-1003">Cell membrane</keyword>
<evidence type="ECO:0000313" key="9">
    <source>
        <dbReference type="EMBL" id="CAA9254587.1"/>
    </source>
</evidence>
<protein>
    <submittedName>
        <fullName evidence="9">ABC transporter, permease protein 1 (Cluster 5, nickel/peptides/opines)</fullName>
    </submittedName>
</protein>
<evidence type="ECO:0000256" key="7">
    <source>
        <dbReference type="RuleBase" id="RU363032"/>
    </source>
</evidence>
<proteinExistence type="inferred from homology"/>
<keyword evidence="2 7" id="KW-0813">Transport</keyword>